<feature type="coiled-coil region" evidence="1">
    <location>
        <begin position="45"/>
        <end position="72"/>
    </location>
</feature>
<accession>A0A0F5PPZ6</accession>
<reference evidence="3" key="3">
    <citation type="submission" date="2015-02" db="EMBL/GenBank/DDBJ databases">
        <title>Genome analysis of three genomes within the thermophilic hydrogenogenic bacterial species Caldanaerobacter subterraneus.</title>
        <authorList>
            <person name="Sant'Anna F.H."/>
            <person name="Lebedinsky A."/>
            <person name="Sokolova T."/>
            <person name="Robb F.T."/>
            <person name="Gonzalez J.M."/>
        </authorList>
    </citation>
    <scope>NUCLEOTIDE SEQUENCE [LARGE SCALE GENOMIC DNA]</scope>
    <source>
        <strain evidence="3">DSM 12653</strain>
    </source>
</reference>
<sequence>MLFSAYSSRLFNYLLTIEIFIYLFKMGNPWNIKIEVNRMGNLDEIKKLMEELIKSEKNREMASKEMEEVLEKSISEIKNILLTIKKYIGSKNIKLRSYSGKIFEVGEGIVIFDKSIDEKIILKPDNNFYHYKVEGEELTATPIPDLKIHDYITYDTLFETVKNSLKRCIQKNEEEIRLYKSTVYKIDKYNKELEEILSLKKSVEGKMESDL</sequence>
<reference evidence="2 3" key="2">
    <citation type="journal article" date="2015" name="BMC Genomics">
        <title>Analysis of three genomes within the thermophilic bacterial species Caldanaerobacter subterraneus with a focus on carbon monoxide dehydrogenase evolution and hydrolase diversity.</title>
        <authorList>
            <person name="Sant'Anna F.H."/>
            <person name="Lebedinsky A.V."/>
            <person name="Sokolova T.G."/>
            <person name="Robb F.T."/>
            <person name="Gonzalez J.M."/>
        </authorList>
    </citation>
    <scope>NUCLEOTIDE SEQUENCE [LARGE SCALE GENOMIC DNA]</scope>
    <source>
        <strain evidence="2 3">DSM 12653</strain>
    </source>
</reference>
<gene>
    <name evidence="2" type="ORF">CDSM653_00271</name>
</gene>
<protein>
    <submittedName>
        <fullName evidence="2">Uncharacterized protein</fullName>
    </submittedName>
</protein>
<evidence type="ECO:0000313" key="2">
    <source>
        <dbReference type="EMBL" id="KKC30698.1"/>
    </source>
</evidence>
<proteinExistence type="predicted"/>
<reference evidence="2 3" key="1">
    <citation type="submission" date="2008-07" db="EMBL/GenBank/DDBJ databases">
        <authorList>
            <person name="Gonzalez J."/>
            <person name="Sokolova T."/>
            <person name="Ferriera S."/>
            <person name="Johnson J."/>
            <person name="Kravitz S."/>
            <person name="Beeson K."/>
            <person name="Sutton G."/>
            <person name="Rogers Y.-H."/>
            <person name="Friedman R."/>
            <person name="Frazier M."/>
            <person name="Venter J.C."/>
        </authorList>
    </citation>
    <scope>NUCLEOTIDE SEQUENCE [LARGE SCALE GENOMIC DNA]</scope>
    <source>
        <strain evidence="2 3">DSM 12653</strain>
    </source>
</reference>
<comment type="caution">
    <text evidence="2">The sequence shown here is derived from an EMBL/GenBank/DDBJ whole genome shotgun (WGS) entry which is preliminary data.</text>
</comment>
<evidence type="ECO:0000256" key="1">
    <source>
        <dbReference type="SAM" id="Coils"/>
    </source>
</evidence>
<dbReference type="Proteomes" id="UP000010146">
    <property type="component" value="Unassembled WGS sequence"/>
</dbReference>
<evidence type="ECO:0000313" key="3">
    <source>
        <dbReference type="Proteomes" id="UP000010146"/>
    </source>
</evidence>
<dbReference type="EMBL" id="ABXP02000027">
    <property type="protein sequence ID" value="KKC30698.1"/>
    <property type="molecule type" value="Genomic_DNA"/>
</dbReference>
<organism evidence="2 3">
    <name type="scientific">Caldanaerobacter subterraneus subsp. pacificus DSM 12653</name>
    <dbReference type="NCBI Taxonomy" id="391606"/>
    <lineage>
        <taxon>Bacteria</taxon>
        <taxon>Bacillati</taxon>
        <taxon>Bacillota</taxon>
        <taxon>Clostridia</taxon>
        <taxon>Thermoanaerobacterales</taxon>
        <taxon>Thermoanaerobacteraceae</taxon>
        <taxon>Caldanaerobacter</taxon>
    </lineage>
</organism>
<dbReference type="AlphaFoldDB" id="A0A0F5PPZ6"/>
<name>A0A0F5PPZ6_9THEO</name>
<keyword evidence="1" id="KW-0175">Coiled coil</keyword>